<comment type="caution">
    <text evidence="2">The sequence shown here is derived from an EMBL/GenBank/DDBJ whole genome shotgun (WGS) entry which is preliminary data.</text>
</comment>
<proteinExistence type="predicted"/>
<sequence length="94" mass="10562">MSVDLSRLSLLYSPRLSYSSHTAAKKGDVRCAMKSYRLSELSFSQVENLKSRPRIDFASIFTTVNPIIDAVRSKGDVAVKEYVTHSLLLDDSMF</sequence>
<organism evidence="2 3">
    <name type="scientific">Brassica napus</name>
    <name type="common">Rape</name>
    <dbReference type="NCBI Taxonomy" id="3708"/>
    <lineage>
        <taxon>Eukaryota</taxon>
        <taxon>Viridiplantae</taxon>
        <taxon>Streptophyta</taxon>
        <taxon>Embryophyta</taxon>
        <taxon>Tracheophyta</taxon>
        <taxon>Spermatophyta</taxon>
        <taxon>Magnoliopsida</taxon>
        <taxon>eudicotyledons</taxon>
        <taxon>Gunneridae</taxon>
        <taxon>Pentapetalae</taxon>
        <taxon>rosids</taxon>
        <taxon>malvids</taxon>
        <taxon>Brassicales</taxon>
        <taxon>Brassicaceae</taxon>
        <taxon>Brassiceae</taxon>
        <taxon>Brassica</taxon>
    </lineage>
</organism>
<keyword evidence="3" id="KW-1185">Reference proteome</keyword>
<dbReference type="PANTHER" id="PTHR21256">
    <property type="entry name" value="HISTIDINOL DEHYDROGENASE HDH"/>
    <property type="match status" value="1"/>
</dbReference>
<accession>A0ABQ7XKS5</accession>
<name>A0ABQ7XKS5_BRANA</name>
<dbReference type="EMBL" id="JAGKQM010000019">
    <property type="protein sequence ID" value="KAH0856547.1"/>
    <property type="molecule type" value="Genomic_DNA"/>
</dbReference>
<evidence type="ECO:0000313" key="2">
    <source>
        <dbReference type="EMBL" id="KAH0856547.1"/>
    </source>
</evidence>
<dbReference type="InterPro" id="IPR012131">
    <property type="entry name" value="Hstdl_DH"/>
</dbReference>
<keyword evidence="1" id="KW-0560">Oxidoreductase</keyword>
<gene>
    <name evidence="2" type="ORF">HID58_084808</name>
</gene>
<dbReference type="Proteomes" id="UP000824890">
    <property type="component" value="Unassembled WGS sequence"/>
</dbReference>
<evidence type="ECO:0000313" key="3">
    <source>
        <dbReference type="Proteomes" id="UP000824890"/>
    </source>
</evidence>
<evidence type="ECO:0000256" key="1">
    <source>
        <dbReference type="ARBA" id="ARBA00023002"/>
    </source>
</evidence>
<reference evidence="2 3" key="1">
    <citation type="submission" date="2021-05" db="EMBL/GenBank/DDBJ databases">
        <title>Genome Assembly of Synthetic Allotetraploid Brassica napus Reveals Homoeologous Exchanges between Subgenomes.</title>
        <authorList>
            <person name="Davis J.T."/>
        </authorList>
    </citation>
    <scope>NUCLEOTIDE SEQUENCE [LARGE SCALE GENOMIC DNA]</scope>
    <source>
        <strain evidence="3">cv. Da-Ae</strain>
        <tissue evidence="2">Seedling</tissue>
    </source>
</reference>
<dbReference type="PANTHER" id="PTHR21256:SF2">
    <property type="entry name" value="HISTIDINE BIOSYNTHESIS TRIFUNCTIONAL PROTEIN"/>
    <property type="match status" value="1"/>
</dbReference>
<protein>
    <submittedName>
        <fullName evidence="2">Uncharacterized protein</fullName>
    </submittedName>
</protein>